<dbReference type="EMBL" id="JAOTJC010000004">
    <property type="protein sequence ID" value="MCU7553363.1"/>
    <property type="molecule type" value="Genomic_DNA"/>
</dbReference>
<evidence type="ECO:0000256" key="2">
    <source>
        <dbReference type="ARBA" id="ARBA00022475"/>
    </source>
</evidence>
<comment type="similarity">
    <text evidence="10">Belongs to the methyl-accepting chemotaxis (MCP) protein family.</text>
</comment>
<keyword evidence="2" id="KW-1003">Cell membrane</keyword>
<feature type="transmembrane region" description="Helical" evidence="13">
    <location>
        <begin position="12"/>
        <end position="35"/>
    </location>
</feature>
<dbReference type="SMART" id="SM00304">
    <property type="entry name" value="HAMP"/>
    <property type="match status" value="1"/>
</dbReference>
<feature type="domain" description="HAMP" evidence="16">
    <location>
        <begin position="308"/>
        <end position="362"/>
    </location>
</feature>
<dbReference type="Pfam" id="PF00015">
    <property type="entry name" value="MCPsignal"/>
    <property type="match status" value="1"/>
</dbReference>
<dbReference type="PROSITE" id="PS50885">
    <property type="entry name" value="HAMP"/>
    <property type="match status" value="1"/>
</dbReference>
<evidence type="ECO:0000256" key="4">
    <source>
        <dbReference type="ARBA" id="ARBA00022500"/>
    </source>
</evidence>
<gene>
    <name evidence="17" type="ORF">OCL06_01985</name>
</gene>
<dbReference type="InterPro" id="IPR004089">
    <property type="entry name" value="MCPsignal_dom"/>
</dbReference>
<keyword evidence="6 13" id="KW-0812">Transmembrane</keyword>
<dbReference type="PROSITE" id="PS50192">
    <property type="entry name" value="T_SNARE"/>
    <property type="match status" value="1"/>
</dbReference>
<feature type="domain" description="Methyl-accepting transducer" evidence="14">
    <location>
        <begin position="367"/>
        <end position="603"/>
    </location>
</feature>
<evidence type="ECO:0000256" key="5">
    <source>
        <dbReference type="ARBA" id="ARBA00022519"/>
    </source>
</evidence>
<proteinExistence type="inferred from homology"/>
<keyword evidence="9 11" id="KW-0807">Transducer</keyword>
<keyword evidence="4" id="KW-0145">Chemotaxis</keyword>
<evidence type="ECO:0000256" key="1">
    <source>
        <dbReference type="ARBA" id="ARBA00004429"/>
    </source>
</evidence>
<dbReference type="InterPro" id="IPR003660">
    <property type="entry name" value="HAMP_dom"/>
</dbReference>
<feature type="region of interest" description="Disordered" evidence="12">
    <location>
        <begin position="374"/>
        <end position="393"/>
    </location>
</feature>
<name>A0ABT2VLQ6_9ALTE</name>
<keyword evidence="7 13" id="KW-1133">Transmembrane helix</keyword>
<evidence type="ECO:0000256" key="12">
    <source>
        <dbReference type="SAM" id="MobiDB-lite"/>
    </source>
</evidence>
<dbReference type="Pfam" id="PF00672">
    <property type="entry name" value="HAMP"/>
    <property type="match status" value="1"/>
</dbReference>
<keyword evidence="5" id="KW-0997">Cell inner membrane</keyword>
<evidence type="ECO:0000313" key="18">
    <source>
        <dbReference type="Proteomes" id="UP001209257"/>
    </source>
</evidence>
<evidence type="ECO:0000259" key="16">
    <source>
        <dbReference type="PROSITE" id="PS50885"/>
    </source>
</evidence>
<feature type="transmembrane region" description="Helical" evidence="13">
    <location>
        <begin position="288"/>
        <end position="307"/>
    </location>
</feature>
<dbReference type="PANTHER" id="PTHR32089:SF39">
    <property type="entry name" value="METHYL-ACCEPTING CHEMOTAXIS PROTEIN HLYB"/>
    <property type="match status" value="1"/>
</dbReference>
<dbReference type="Gene3D" id="3.30.450.20">
    <property type="entry name" value="PAS domain"/>
    <property type="match status" value="1"/>
</dbReference>
<evidence type="ECO:0000313" key="17">
    <source>
        <dbReference type="EMBL" id="MCU7553363.1"/>
    </source>
</evidence>
<evidence type="ECO:0000256" key="8">
    <source>
        <dbReference type="ARBA" id="ARBA00023136"/>
    </source>
</evidence>
<comment type="caution">
    <text evidence="17">The sequence shown here is derived from an EMBL/GenBank/DDBJ whole genome shotgun (WGS) entry which is preliminary data.</text>
</comment>
<organism evidence="17 18">
    <name type="scientific">Alteromonas salexigens</name>
    <dbReference type="NCBI Taxonomy" id="2982530"/>
    <lineage>
        <taxon>Bacteria</taxon>
        <taxon>Pseudomonadati</taxon>
        <taxon>Pseudomonadota</taxon>
        <taxon>Gammaproteobacteria</taxon>
        <taxon>Alteromonadales</taxon>
        <taxon>Alteromonadaceae</taxon>
        <taxon>Alteromonas/Salinimonas group</taxon>
        <taxon>Alteromonas</taxon>
    </lineage>
</organism>
<dbReference type="SUPFAM" id="SSF58104">
    <property type="entry name" value="Methyl-accepting chemotaxis protein (MCP) signaling domain"/>
    <property type="match status" value="1"/>
</dbReference>
<dbReference type="CDD" id="cd12912">
    <property type="entry name" value="PDC2_MCP_like"/>
    <property type="match status" value="1"/>
</dbReference>
<evidence type="ECO:0000256" key="7">
    <source>
        <dbReference type="ARBA" id="ARBA00022989"/>
    </source>
</evidence>
<evidence type="ECO:0000256" key="10">
    <source>
        <dbReference type="ARBA" id="ARBA00029447"/>
    </source>
</evidence>
<dbReference type="Proteomes" id="UP001209257">
    <property type="component" value="Unassembled WGS sequence"/>
</dbReference>
<dbReference type="SMART" id="SM00283">
    <property type="entry name" value="MA"/>
    <property type="match status" value="1"/>
</dbReference>
<dbReference type="PANTHER" id="PTHR32089">
    <property type="entry name" value="METHYL-ACCEPTING CHEMOTAXIS PROTEIN MCPB"/>
    <property type="match status" value="1"/>
</dbReference>
<dbReference type="Gene3D" id="1.10.287.950">
    <property type="entry name" value="Methyl-accepting chemotaxis protein"/>
    <property type="match status" value="1"/>
</dbReference>
<dbReference type="CDD" id="cd06225">
    <property type="entry name" value="HAMP"/>
    <property type="match status" value="1"/>
</dbReference>
<evidence type="ECO:0000256" key="3">
    <source>
        <dbReference type="ARBA" id="ARBA00022481"/>
    </source>
</evidence>
<keyword evidence="8 13" id="KW-0472">Membrane</keyword>
<evidence type="ECO:0000256" key="11">
    <source>
        <dbReference type="PROSITE-ProRule" id="PRU00284"/>
    </source>
</evidence>
<comment type="subcellular location">
    <subcellularLocation>
        <location evidence="1">Cell inner membrane</location>
        <topology evidence="1">Multi-pass membrane protein</topology>
    </subcellularLocation>
</comment>
<dbReference type="CDD" id="cd11386">
    <property type="entry name" value="MCP_signal"/>
    <property type="match status" value="1"/>
</dbReference>
<protein>
    <submittedName>
        <fullName evidence="17">Methyl-accepting chemotaxis protein</fullName>
    </submittedName>
</protein>
<dbReference type="RefSeq" id="WP_262992066.1">
    <property type="nucleotide sequence ID" value="NZ_JAOTJC010000004.1"/>
</dbReference>
<keyword evidence="3" id="KW-0488">Methylation</keyword>
<keyword evidence="18" id="KW-1185">Reference proteome</keyword>
<evidence type="ECO:0000256" key="13">
    <source>
        <dbReference type="SAM" id="Phobius"/>
    </source>
</evidence>
<evidence type="ECO:0000259" key="14">
    <source>
        <dbReference type="PROSITE" id="PS50111"/>
    </source>
</evidence>
<evidence type="ECO:0000256" key="6">
    <source>
        <dbReference type="ARBA" id="ARBA00022692"/>
    </source>
</evidence>
<dbReference type="InterPro" id="IPR000727">
    <property type="entry name" value="T_SNARE_dom"/>
</dbReference>
<evidence type="ECO:0000256" key="9">
    <source>
        <dbReference type="ARBA" id="ARBA00023224"/>
    </source>
</evidence>
<evidence type="ECO:0000259" key="15">
    <source>
        <dbReference type="PROSITE" id="PS50192"/>
    </source>
</evidence>
<accession>A0ABT2VLQ6</accession>
<feature type="compositionally biased region" description="Polar residues" evidence="12">
    <location>
        <begin position="379"/>
        <end position="391"/>
    </location>
</feature>
<sequence length="639" mass="68792">MNFRSLSIKQKLISALIVAVIASTVLVGSISQWIARDLITENLEEMQLPAMVKQVGNRIDKEVSVMKTVAHSIATNPDVVAWSAAGANPAGERQLVQYLGDLVAFNDLTVASFVDRQTYKYWNQDGFLRVLKNDKADGWFFAYKDSGEPVSLSLYNEPGVGYRLFANYQQVNGRGMSGVAKSVDELVGILNDVRLATSGVIFMVDGQGRIIAHPDDSLVGDTTLDELAGRPATSSLLSKQSFTLEHSTEPGEDTLFASTYIASAGWYVVAEVPQAELYDELETASRHIVLWSVLVAVLFALLGIWLAGSITRPLERLADAFQALGKGQGDLSTRLPVPEQKETAKLVEGFNAFTDHLHGTISHVAETSKSLRESAGEVASQSRHTEQISQQQHDRTIHVASALTELGTTVSDVAGSATQAAQQASTATSTSQEGRQITGNAVAAISSLSEQISRVANVIQSLDDHTTAIGGILDTIRGISEQTNLLALNAAIEAARAGDHGRGFSVVADEVRSLAQRAADATDEIQTKMDKFQQDSQAAVQQMQTSRQQTDDVVAAASRIDELLQDVAASIADINDMNTQVAAATEQQSEVVNNVSETVHEISDNSKDTLARASALVTVSEQLDVLARDLARQVEQFRL</sequence>
<dbReference type="PROSITE" id="PS50111">
    <property type="entry name" value="CHEMOTAXIS_TRANSDUC_2"/>
    <property type="match status" value="1"/>
</dbReference>
<feature type="domain" description="T-SNARE coiled-coil homology" evidence="15">
    <location>
        <begin position="554"/>
        <end position="616"/>
    </location>
</feature>
<reference evidence="18" key="1">
    <citation type="submission" date="2023-07" db="EMBL/GenBank/DDBJ databases">
        <title>Study on multiphase classification of strain Alteromonas salexigens isolated from the Yellow Sea.</title>
        <authorList>
            <person name="Sun L."/>
        </authorList>
    </citation>
    <scope>NUCLEOTIDE SEQUENCE [LARGE SCALE GENOMIC DNA]</scope>
    <source>
        <strain evidence="18">ASW11-19</strain>
    </source>
</reference>